<evidence type="ECO:0000259" key="3">
    <source>
        <dbReference type="Pfam" id="PF03061"/>
    </source>
</evidence>
<dbReference type="NCBIfam" id="TIGR00369">
    <property type="entry name" value="unchar_dom_1"/>
    <property type="match status" value="1"/>
</dbReference>
<reference evidence="5" key="1">
    <citation type="submission" date="2017-08" db="EMBL/GenBank/DDBJ databases">
        <title>A dynamic microbial community with high functional redundancy inhabits the cold, oxic subseafloor aquifer.</title>
        <authorList>
            <person name="Tully B.J."/>
            <person name="Wheat C.G."/>
            <person name="Glazer B.T."/>
            <person name="Huber J.A."/>
        </authorList>
    </citation>
    <scope>NUCLEOTIDE SEQUENCE [LARGE SCALE GENOMIC DNA]</scope>
</reference>
<evidence type="ECO:0000313" key="4">
    <source>
        <dbReference type="EMBL" id="PCJ43857.1"/>
    </source>
</evidence>
<accession>A0A2A5CJ02</accession>
<evidence type="ECO:0000256" key="2">
    <source>
        <dbReference type="ARBA" id="ARBA00022801"/>
    </source>
</evidence>
<comment type="similarity">
    <text evidence="1">Belongs to the thioesterase PaaI family.</text>
</comment>
<dbReference type="Gene3D" id="3.10.129.10">
    <property type="entry name" value="Hotdog Thioesterase"/>
    <property type="match status" value="1"/>
</dbReference>
<proteinExistence type="inferred from homology"/>
<dbReference type="GO" id="GO:0061522">
    <property type="term" value="F:1,4-dihydroxy-2-naphthoyl-CoA thioesterase activity"/>
    <property type="evidence" value="ECO:0007669"/>
    <property type="project" value="TreeGrafter"/>
</dbReference>
<dbReference type="Proteomes" id="UP000228987">
    <property type="component" value="Unassembled WGS sequence"/>
</dbReference>
<name>A0A2A5CJ02_9GAMM</name>
<feature type="domain" description="Thioesterase" evidence="3">
    <location>
        <begin position="31"/>
        <end position="107"/>
    </location>
</feature>
<organism evidence="4 5">
    <name type="scientific">SAR86 cluster bacterium</name>
    <dbReference type="NCBI Taxonomy" id="2030880"/>
    <lineage>
        <taxon>Bacteria</taxon>
        <taxon>Pseudomonadati</taxon>
        <taxon>Pseudomonadota</taxon>
        <taxon>Gammaproteobacteria</taxon>
        <taxon>SAR86 cluster</taxon>
    </lineage>
</organism>
<dbReference type="InterPro" id="IPR003736">
    <property type="entry name" value="PAAI_dom"/>
</dbReference>
<dbReference type="InterPro" id="IPR029069">
    <property type="entry name" value="HotDog_dom_sf"/>
</dbReference>
<dbReference type="CDD" id="cd03443">
    <property type="entry name" value="PaaI_thioesterase"/>
    <property type="match status" value="1"/>
</dbReference>
<dbReference type="GO" id="GO:0005829">
    <property type="term" value="C:cytosol"/>
    <property type="evidence" value="ECO:0007669"/>
    <property type="project" value="TreeGrafter"/>
</dbReference>
<sequence>MAGNLGIIFTEVGDDYLKATMPLHHLTKQHMGFMHGGANVVLAETVANIGSILCCEDGQTVVGLDINANHIRPGNSAVTAIAKPIHIGRSTMVWEVKIYDDANKLTCVSRFTGAVIPKPQ</sequence>
<evidence type="ECO:0000313" key="5">
    <source>
        <dbReference type="Proteomes" id="UP000228987"/>
    </source>
</evidence>
<dbReference type="EMBL" id="NVWI01000001">
    <property type="protein sequence ID" value="PCJ43857.1"/>
    <property type="molecule type" value="Genomic_DNA"/>
</dbReference>
<keyword evidence="2" id="KW-0378">Hydrolase</keyword>
<comment type="caution">
    <text evidence="4">The sequence shown here is derived from an EMBL/GenBank/DDBJ whole genome shotgun (WGS) entry which is preliminary data.</text>
</comment>
<evidence type="ECO:0000256" key="1">
    <source>
        <dbReference type="ARBA" id="ARBA00008324"/>
    </source>
</evidence>
<dbReference type="InterPro" id="IPR006683">
    <property type="entry name" value="Thioestr_dom"/>
</dbReference>
<dbReference type="Pfam" id="PF03061">
    <property type="entry name" value="4HBT"/>
    <property type="match status" value="1"/>
</dbReference>
<protein>
    <submittedName>
        <fullName evidence="4">Thioesterase</fullName>
    </submittedName>
</protein>
<dbReference type="AlphaFoldDB" id="A0A2A5CJ02"/>
<gene>
    <name evidence="4" type="ORF">COA71_02000</name>
</gene>
<dbReference type="PANTHER" id="PTHR43240:SF5">
    <property type="entry name" value="1,4-DIHYDROXY-2-NAPHTHOYL-COA THIOESTERASE 1"/>
    <property type="match status" value="1"/>
</dbReference>
<dbReference type="SUPFAM" id="SSF54637">
    <property type="entry name" value="Thioesterase/thiol ester dehydrase-isomerase"/>
    <property type="match status" value="1"/>
</dbReference>
<dbReference type="PANTHER" id="PTHR43240">
    <property type="entry name" value="1,4-DIHYDROXY-2-NAPHTHOYL-COA THIOESTERASE 1"/>
    <property type="match status" value="1"/>
</dbReference>